<dbReference type="RefSeq" id="WP_161716725.1">
    <property type="nucleotide sequence ID" value="NZ_JAAAPO010000001.1"/>
</dbReference>
<name>A0ABW9XA99_9SPHN</name>
<accession>A0ABW9XA99</accession>
<protein>
    <submittedName>
        <fullName evidence="2">MBL fold metallo-hydrolase</fullName>
    </submittedName>
</protein>
<dbReference type="InterPro" id="IPR001279">
    <property type="entry name" value="Metallo-B-lactamas"/>
</dbReference>
<gene>
    <name evidence="2" type="ORF">GTZ99_02675</name>
</gene>
<proteinExistence type="predicted"/>
<dbReference type="PANTHER" id="PTHR42951:SF14">
    <property type="entry name" value="METALLO-BETA-LACTAMASE SUPERFAMILY PROTEIN"/>
    <property type="match status" value="1"/>
</dbReference>
<evidence type="ECO:0000259" key="1">
    <source>
        <dbReference type="SMART" id="SM00849"/>
    </source>
</evidence>
<evidence type="ECO:0000313" key="2">
    <source>
        <dbReference type="EMBL" id="NBC35457.1"/>
    </source>
</evidence>
<evidence type="ECO:0000313" key="3">
    <source>
        <dbReference type="Proteomes" id="UP000753724"/>
    </source>
</evidence>
<comment type="caution">
    <text evidence="2">The sequence shown here is derived from an EMBL/GenBank/DDBJ whole genome shotgun (WGS) entry which is preliminary data.</text>
</comment>
<dbReference type="SMART" id="SM00849">
    <property type="entry name" value="Lactamase_B"/>
    <property type="match status" value="1"/>
</dbReference>
<dbReference type="SUPFAM" id="SSF56281">
    <property type="entry name" value="Metallo-hydrolase/oxidoreductase"/>
    <property type="match status" value="1"/>
</dbReference>
<keyword evidence="3" id="KW-1185">Reference proteome</keyword>
<organism evidence="2 3">
    <name type="scientific">Novosphingobium ovatum</name>
    <dbReference type="NCBI Taxonomy" id="1908523"/>
    <lineage>
        <taxon>Bacteria</taxon>
        <taxon>Pseudomonadati</taxon>
        <taxon>Pseudomonadota</taxon>
        <taxon>Alphaproteobacteria</taxon>
        <taxon>Sphingomonadales</taxon>
        <taxon>Sphingomonadaceae</taxon>
        <taxon>Novosphingobium</taxon>
    </lineage>
</organism>
<dbReference type="CDD" id="cd07739">
    <property type="entry name" value="metallo-hydrolase-like_MBL-fold"/>
    <property type="match status" value="1"/>
</dbReference>
<reference evidence="3" key="1">
    <citation type="submission" date="2020-01" db="EMBL/GenBank/DDBJ databases">
        <title>Sphingomonas sp. strain CSW-10.</title>
        <authorList>
            <person name="Chen W.-M."/>
        </authorList>
    </citation>
    <scope>NUCLEOTIDE SEQUENCE [LARGE SCALE GENOMIC DNA]</scope>
    <source>
        <strain evidence="3">FSY-8</strain>
    </source>
</reference>
<dbReference type="Gene3D" id="3.60.15.10">
    <property type="entry name" value="Ribonuclease Z/Hydroxyacylglutathione hydrolase-like"/>
    <property type="match status" value="1"/>
</dbReference>
<dbReference type="InterPro" id="IPR036866">
    <property type="entry name" value="RibonucZ/Hydroxyglut_hydro"/>
</dbReference>
<dbReference type="Proteomes" id="UP000753724">
    <property type="component" value="Unassembled WGS sequence"/>
</dbReference>
<dbReference type="PANTHER" id="PTHR42951">
    <property type="entry name" value="METALLO-BETA-LACTAMASE DOMAIN-CONTAINING"/>
    <property type="match status" value="1"/>
</dbReference>
<dbReference type="Pfam" id="PF00753">
    <property type="entry name" value="Lactamase_B"/>
    <property type="match status" value="1"/>
</dbReference>
<sequence>MTELTYQAIRTSDRSFAANMVLLKGAKKAMLIDTPFTRADAHRVVAEILDSGLELETIYVTHNHPDHYYSAEVVRQAFPNAAFVAHPEVVAAIWHSLPFKQARWTDLGANGPRFPTAPAPLPPGTDTLWLEGNEIRILGPMQGDHPTNTALWVPSIRALFPSDLVHNQVVLWFVESTPEQIAEYACNIDMLLALDPLIVVPGHEKKGMPHDRSGLEFTRDYIAAWPEMVAQAKDSTDLIQLMKARFPDAGDPNKDFALITSAQVAMGEAPRWDE</sequence>
<feature type="domain" description="Metallo-beta-lactamase" evidence="1">
    <location>
        <begin position="17"/>
        <end position="203"/>
    </location>
</feature>
<dbReference type="InterPro" id="IPR050855">
    <property type="entry name" value="NDM-1-like"/>
</dbReference>
<dbReference type="EMBL" id="JAAAPO010000001">
    <property type="protein sequence ID" value="NBC35457.1"/>
    <property type="molecule type" value="Genomic_DNA"/>
</dbReference>